<evidence type="ECO:0000313" key="2">
    <source>
        <dbReference type="EMBL" id="MRN56789.1"/>
    </source>
</evidence>
<feature type="transmembrane region" description="Helical" evidence="1">
    <location>
        <begin position="41"/>
        <end position="62"/>
    </location>
</feature>
<name>A0A7X2HB02_9BACL</name>
<dbReference type="Proteomes" id="UP000463051">
    <property type="component" value="Unassembled WGS sequence"/>
</dbReference>
<evidence type="ECO:0000256" key="1">
    <source>
        <dbReference type="SAM" id="Phobius"/>
    </source>
</evidence>
<comment type="caution">
    <text evidence="2">The sequence shown here is derived from an EMBL/GenBank/DDBJ whole genome shotgun (WGS) entry which is preliminary data.</text>
</comment>
<keyword evidence="1" id="KW-0472">Membrane</keyword>
<dbReference type="AlphaFoldDB" id="A0A7X2HB02"/>
<accession>A0A7X2HB02</accession>
<sequence length="107" mass="12215">MVILIIFFIFAVLYKREIKTIISFLFLGVVVMIFWEDIKIIAAILSLIGFTVFFILAIISLFKRDKTAIKKFLFSTLCFIFLAVSIANDDSSSLPIEQPSTSPVQYH</sequence>
<evidence type="ECO:0000313" key="3">
    <source>
        <dbReference type="Proteomes" id="UP000463051"/>
    </source>
</evidence>
<gene>
    <name evidence="2" type="ORF">GJB61_27960</name>
</gene>
<reference evidence="2 3" key="1">
    <citation type="submission" date="2019-11" db="EMBL/GenBank/DDBJ databases">
        <title>Paenibacillus monticola sp. nov., a novel PGPR strain isolated from mountain sample in China.</title>
        <authorList>
            <person name="Zhao Q."/>
            <person name="Li H.-P."/>
            <person name="Zhang J.-L."/>
        </authorList>
    </citation>
    <scope>NUCLEOTIDE SEQUENCE [LARGE SCALE GENOMIC DNA]</scope>
    <source>
        <strain evidence="2 3">LC-T2</strain>
    </source>
</reference>
<feature type="transmembrane region" description="Helical" evidence="1">
    <location>
        <begin position="18"/>
        <end position="35"/>
    </location>
</feature>
<organism evidence="2 3">
    <name type="scientific">Paenibacillus monticola</name>
    <dbReference type="NCBI Taxonomy" id="2666075"/>
    <lineage>
        <taxon>Bacteria</taxon>
        <taxon>Bacillati</taxon>
        <taxon>Bacillota</taxon>
        <taxon>Bacilli</taxon>
        <taxon>Bacillales</taxon>
        <taxon>Paenibacillaceae</taxon>
        <taxon>Paenibacillus</taxon>
    </lineage>
</organism>
<keyword evidence="1" id="KW-1133">Transmembrane helix</keyword>
<protein>
    <submittedName>
        <fullName evidence="2">Uncharacterized protein</fullName>
    </submittedName>
</protein>
<dbReference type="RefSeq" id="WP_154122291.1">
    <property type="nucleotide sequence ID" value="NZ_WJXB01000016.1"/>
</dbReference>
<keyword evidence="3" id="KW-1185">Reference proteome</keyword>
<keyword evidence="1" id="KW-0812">Transmembrane</keyword>
<proteinExistence type="predicted"/>
<dbReference type="EMBL" id="WJXB01000016">
    <property type="protein sequence ID" value="MRN56789.1"/>
    <property type="molecule type" value="Genomic_DNA"/>
</dbReference>